<evidence type="ECO:0000259" key="4">
    <source>
        <dbReference type="Pfam" id="PF14905"/>
    </source>
</evidence>
<sequence>MSKALKIIEANTSKYKINFIYNELEDFTVTTSIDKKTVPDAVRDVIGFYPIRMTVDGDNIFVECVQKENTKLIGEVVDKRGQPIVYANISLLSARDSTFINGGVSNLAGKFVIPCSAKHALVKVSCIGYMTKYVEWTSGEECDVKMVENSKVLGEVVVKGHRNFIKSTNAGLSISMDNNPLSKLSSAVDAIRQMPMIDGSENDISVLGKGTPEIYINQRKVRNISEVSQLSPQNIKSVDIITNPGAQYSADVKSVIVIHTKRLDSGLAGVVKLSGSQSEVSSGSTDADMSWINKNGLGFYASTNLSDDGFKQNRIYTEKFNENKDETITHGAYKKRSESLRFTVGTSYDFKDNSLGIRYEFSRTPKSKFTSANNIWTNADAGPDSIYSSSNDNSRSLRHYVNAYSLFKFGTKKNYELTADMDYLYGNSNSGSETEEQGLSYQQNINTENNSTYHLTATKANLKAVWNCITMNVGGQYSYTKNIQSFAGSTSDAKNFFEPARDKEKQHLSAGYASLNYKYNKYWNVDAGLRFENADFNYEQNGIIIPTQSKTYNDWLSSLGLNYSNNGLAMGITYNTNISRPSYSMLNNNYFYISHTSWETGNPLLKSSKDHNIDLRFSYNHTYVTASYTRRKRYISTTYTYLESQNVNVRQEINLPDYDRFQIVGSQSFDIGRWHPTLQGLVQFQNLKYGSPEKRYDSVLGKLEINNRFDLPWNFYAYLSGMWLTKGNDATVYSNGGAMLYMMLNKSIGKWSFNILANDFVSSWRQKNLVETNGIYYLDNRKGASCFVRLSVTYSFNHKNTFKGKGASKEELNRL</sequence>
<dbReference type="Pfam" id="PF14905">
    <property type="entry name" value="OMP_b-brl_3"/>
    <property type="match status" value="1"/>
</dbReference>
<comment type="subcellular location">
    <subcellularLocation>
        <location evidence="1">Cell outer membrane</location>
    </subcellularLocation>
</comment>
<dbReference type="InterPro" id="IPR041700">
    <property type="entry name" value="OMP_b-brl_3"/>
</dbReference>
<dbReference type="InterPro" id="IPR008969">
    <property type="entry name" value="CarboxyPept-like_regulatory"/>
</dbReference>
<organism evidence="5 6">
    <name type="scientific">Prevotella herbatica</name>
    <dbReference type="NCBI Taxonomy" id="2801997"/>
    <lineage>
        <taxon>Bacteria</taxon>
        <taxon>Pseudomonadati</taxon>
        <taxon>Bacteroidota</taxon>
        <taxon>Bacteroidia</taxon>
        <taxon>Bacteroidales</taxon>
        <taxon>Prevotellaceae</taxon>
        <taxon>Prevotella</taxon>
    </lineage>
</organism>
<dbReference type="EMBL" id="AP024484">
    <property type="protein sequence ID" value="BCS85253.1"/>
    <property type="molecule type" value="Genomic_DNA"/>
</dbReference>
<dbReference type="SUPFAM" id="SSF56935">
    <property type="entry name" value="Porins"/>
    <property type="match status" value="1"/>
</dbReference>
<reference evidence="5 6" key="1">
    <citation type="journal article" date="2022" name="Int. J. Syst. Evol. Microbiol.">
        <title>Prevotella herbatica sp. nov., a plant polysaccharide-decomposing anaerobic bacterium isolated from a methanogenic reactor.</title>
        <authorList>
            <person name="Uek A."/>
            <person name="Tonouchi A."/>
            <person name="Kaku N."/>
            <person name="Ueki K."/>
        </authorList>
    </citation>
    <scope>NUCLEOTIDE SEQUENCE [LARGE SCALE GENOMIC DNA]</scope>
    <source>
        <strain evidence="5 6">WR041</strain>
    </source>
</reference>
<dbReference type="Gene3D" id="2.40.170.20">
    <property type="entry name" value="TonB-dependent receptor, beta-barrel domain"/>
    <property type="match status" value="1"/>
</dbReference>
<keyword evidence="2" id="KW-0472">Membrane</keyword>
<keyword evidence="3" id="KW-0998">Cell outer membrane</keyword>
<protein>
    <submittedName>
        <fullName evidence="5">OM_channels and OMP_b-brl_3 domain-containing protein</fullName>
    </submittedName>
</protein>
<accession>A0ABN6EH53</accession>
<dbReference type="SUPFAM" id="SSF49464">
    <property type="entry name" value="Carboxypeptidase regulatory domain-like"/>
    <property type="match status" value="1"/>
</dbReference>
<gene>
    <name evidence="5" type="ORF">prwr041_11460</name>
</gene>
<evidence type="ECO:0000256" key="1">
    <source>
        <dbReference type="ARBA" id="ARBA00004442"/>
    </source>
</evidence>
<proteinExistence type="predicted"/>
<evidence type="ECO:0000256" key="2">
    <source>
        <dbReference type="ARBA" id="ARBA00023136"/>
    </source>
</evidence>
<evidence type="ECO:0000256" key="3">
    <source>
        <dbReference type="ARBA" id="ARBA00023237"/>
    </source>
</evidence>
<evidence type="ECO:0000313" key="5">
    <source>
        <dbReference type="EMBL" id="BCS85253.1"/>
    </source>
</evidence>
<dbReference type="InterPro" id="IPR036942">
    <property type="entry name" value="Beta-barrel_TonB_sf"/>
</dbReference>
<evidence type="ECO:0000313" key="6">
    <source>
        <dbReference type="Proteomes" id="UP001319045"/>
    </source>
</evidence>
<feature type="domain" description="Outer membrane protein beta-barrel" evidence="4">
    <location>
        <begin position="412"/>
        <end position="794"/>
    </location>
</feature>
<keyword evidence="6" id="KW-1185">Reference proteome</keyword>
<name>A0ABN6EH53_9BACT</name>
<dbReference type="Proteomes" id="UP001319045">
    <property type="component" value="Chromosome"/>
</dbReference>